<sequence length="203" mass="21605">MQDADLTRLALAAGAGAPGAADRLVGELRSDVTRFIASMAEPGWVEELTQETLIRALRGLPRFAARSSARSWLLTIARHTVADRYRAAASRPATVSVDDCERAQTRTGAAHGRFEEEVALLNLLASLPEPRRTAFVLTRIEGFAYTEAAEMTGVPVGTVRSRVARARSDLADALRLAEDPAAPAEPAEPAESVAGAGRTTRTA</sequence>
<feature type="domain" description="RNA polymerase sigma factor 70 region 4 type 2" evidence="9">
    <location>
        <begin position="119"/>
        <end position="170"/>
    </location>
</feature>
<dbReference type="PANTHER" id="PTHR43133">
    <property type="entry name" value="RNA POLYMERASE ECF-TYPE SIGMA FACTO"/>
    <property type="match status" value="1"/>
</dbReference>
<comment type="similarity">
    <text evidence="1 6">Belongs to the sigma-70 factor family. ECF subfamily.</text>
</comment>
<dbReference type="GO" id="GO:0016987">
    <property type="term" value="F:sigma factor activity"/>
    <property type="evidence" value="ECO:0007669"/>
    <property type="project" value="UniProtKB-KW"/>
</dbReference>
<dbReference type="OrthoDB" id="3821507at2"/>
<evidence type="ECO:0000256" key="3">
    <source>
        <dbReference type="ARBA" id="ARBA00023082"/>
    </source>
</evidence>
<name>A0A4P6Q8K3_9ACTN</name>
<dbReference type="EMBL" id="CP036455">
    <property type="protein sequence ID" value="QBI55559.1"/>
    <property type="molecule type" value="Genomic_DNA"/>
</dbReference>
<evidence type="ECO:0000256" key="6">
    <source>
        <dbReference type="RuleBase" id="RU000716"/>
    </source>
</evidence>
<dbReference type="InterPro" id="IPR000838">
    <property type="entry name" value="RNA_pol_sigma70_ECF_CS"/>
</dbReference>
<dbReference type="Gene3D" id="1.10.10.10">
    <property type="entry name" value="Winged helix-like DNA-binding domain superfamily/Winged helix DNA-binding domain"/>
    <property type="match status" value="1"/>
</dbReference>
<dbReference type="AlphaFoldDB" id="A0A4P6Q8K3"/>
<dbReference type="SUPFAM" id="SSF88946">
    <property type="entry name" value="Sigma2 domain of RNA polymerase sigma factors"/>
    <property type="match status" value="1"/>
</dbReference>
<evidence type="ECO:0000313" key="11">
    <source>
        <dbReference type="Proteomes" id="UP000292235"/>
    </source>
</evidence>
<dbReference type="InterPro" id="IPR007627">
    <property type="entry name" value="RNA_pol_sigma70_r2"/>
</dbReference>
<evidence type="ECO:0000256" key="7">
    <source>
        <dbReference type="SAM" id="MobiDB-lite"/>
    </source>
</evidence>
<dbReference type="CDD" id="cd06171">
    <property type="entry name" value="Sigma70_r4"/>
    <property type="match status" value="1"/>
</dbReference>
<dbReference type="GO" id="GO:0006950">
    <property type="term" value="P:response to stress"/>
    <property type="evidence" value="ECO:0007669"/>
    <property type="project" value="UniProtKB-ARBA"/>
</dbReference>
<dbReference type="Pfam" id="PF04542">
    <property type="entry name" value="Sigma70_r2"/>
    <property type="match status" value="1"/>
</dbReference>
<keyword evidence="11" id="KW-1185">Reference proteome</keyword>
<dbReference type="Gene3D" id="1.10.1740.10">
    <property type="match status" value="1"/>
</dbReference>
<evidence type="ECO:0000313" key="10">
    <source>
        <dbReference type="EMBL" id="QBI55559.1"/>
    </source>
</evidence>
<dbReference type="InterPro" id="IPR013325">
    <property type="entry name" value="RNA_pol_sigma_r2"/>
</dbReference>
<dbReference type="RefSeq" id="WP_131099568.1">
    <property type="nucleotide sequence ID" value="NZ_CP036455.1"/>
</dbReference>
<dbReference type="InterPro" id="IPR039425">
    <property type="entry name" value="RNA_pol_sigma-70-like"/>
</dbReference>
<dbReference type="Proteomes" id="UP000292235">
    <property type="component" value="Chromosome"/>
</dbReference>
<dbReference type="NCBIfam" id="TIGR02937">
    <property type="entry name" value="sigma70-ECF"/>
    <property type="match status" value="1"/>
</dbReference>
<evidence type="ECO:0000259" key="9">
    <source>
        <dbReference type="Pfam" id="PF08281"/>
    </source>
</evidence>
<keyword evidence="4 6" id="KW-0238">DNA-binding</keyword>
<evidence type="ECO:0000256" key="2">
    <source>
        <dbReference type="ARBA" id="ARBA00023015"/>
    </source>
</evidence>
<evidence type="ECO:0000259" key="8">
    <source>
        <dbReference type="Pfam" id="PF04542"/>
    </source>
</evidence>
<dbReference type="InterPro" id="IPR014284">
    <property type="entry name" value="RNA_pol_sigma-70_dom"/>
</dbReference>
<dbReference type="PANTHER" id="PTHR43133:SF61">
    <property type="entry name" value="ECF RNA POLYMERASE SIGMA FACTOR SIGC"/>
    <property type="match status" value="1"/>
</dbReference>
<proteinExistence type="inferred from homology"/>
<dbReference type="InterPro" id="IPR036388">
    <property type="entry name" value="WH-like_DNA-bd_sf"/>
</dbReference>
<dbReference type="GO" id="GO:0006352">
    <property type="term" value="P:DNA-templated transcription initiation"/>
    <property type="evidence" value="ECO:0007669"/>
    <property type="project" value="InterPro"/>
</dbReference>
<evidence type="ECO:0000256" key="5">
    <source>
        <dbReference type="ARBA" id="ARBA00023163"/>
    </source>
</evidence>
<reference evidence="10 11" key="1">
    <citation type="submission" date="2019-02" db="EMBL/GenBank/DDBJ databases">
        <authorList>
            <person name="Khodamoradi S."/>
            <person name="Hahnke R.L."/>
            <person name="Kaempfer P."/>
            <person name="Schumann P."/>
            <person name="Rohde M."/>
            <person name="Steinert M."/>
            <person name="Luzhetskyy A."/>
            <person name="Wink J."/>
            <person name="Ruckert C."/>
        </authorList>
    </citation>
    <scope>NUCLEOTIDE SEQUENCE [LARGE SCALE GENOMIC DNA]</scope>
    <source>
        <strain evidence="10 11">M2</strain>
    </source>
</reference>
<protein>
    <recommendedName>
        <fullName evidence="6">RNA polymerase sigma factor</fullName>
    </recommendedName>
</protein>
<gene>
    <name evidence="10" type="primary">sigC</name>
    <name evidence="10" type="ORF">EKD16_18980</name>
</gene>
<keyword evidence="5 6" id="KW-0804">Transcription</keyword>
<dbReference type="InterPro" id="IPR013249">
    <property type="entry name" value="RNA_pol_sigma70_r4_t2"/>
</dbReference>
<evidence type="ECO:0000256" key="4">
    <source>
        <dbReference type="ARBA" id="ARBA00023125"/>
    </source>
</evidence>
<accession>A0A4P6Q8K3</accession>
<evidence type="ECO:0000256" key="1">
    <source>
        <dbReference type="ARBA" id="ARBA00010641"/>
    </source>
</evidence>
<dbReference type="SUPFAM" id="SSF88659">
    <property type="entry name" value="Sigma3 and sigma4 domains of RNA polymerase sigma factors"/>
    <property type="match status" value="1"/>
</dbReference>
<feature type="domain" description="RNA polymerase sigma-70 region 2" evidence="8">
    <location>
        <begin position="24"/>
        <end position="89"/>
    </location>
</feature>
<dbReference type="InterPro" id="IPR013324">
    <property type="entry name" value="RNA_pol_sigma_r3/r4-like"/>
</dbReference>
<organism evidence="10 11">
    <name type="scientific">Streptomonospora litoralis</name>
    <dbReference type="NCBI Taxonomy" id="2498135"/>
    <lineage>
        <taxon>Bacteria</taxon>
        <taxon>Bacillati</taxon>
        <taxon>Actinomycetota</taxon>
        <taxon>Actinomycetes</taxon>
        <taxon>Streptosporangiales</taxon>
        <taxon>Nocardiopsidaceae</taxon>
        <taxon>Streptomonospora</taxon>
    </lineage>
</organism>
<keyword evidence="2 6" id="KW-0805">Transcription regulation</keyword>
<dbReference type="KEGG" id="strr:EKD16_18980"/>
<dbReference type="GO" id="GO:0003677">
    <property type="term" value="F:DNA binding"/>
    <property type="evidence" value="ECO:0007669"/>
    <property type="project" value="UniProtKB-KW"/>
</dbReference>
<keyword evidence="3 6" id="KW-0731">Sigma factor</keyword>
<dbReference type="PROSITE" id="PS01063">
    <property type="entry name" value="SIGMA70_ECF"/>
    <property type="match status" value="1"/>
</dbReference>
<feature type="region of interest" description="Disordered" evidence="7">
    <location>
        <begin position="176"/>
        <end position="203"/>
    </location>
</feature>
<feature type="compositionally biased region" description="Low complexity" evidence="7">
    <location>
        <begin position="179"/>
        <end position="194"/>
    </location>
</feature>
<dbReference type="Pfam" id="PF08281">
    <property type="entry name" value="Sigma70_r4_2"/>
    <property type="match status" value="1"/>
</dbReference>